<proteinExistence type="predicted"/>
<dbReference type="Proteomes" id="UP000007819">
    <property type="component" value="Chromosome X"/>
</dbReference>
<dbReference type="EnsemblMetazoa" id="XM_029485036.1">
    <property type="protein sequence ID" value="XP_029340896.1"/>
    <property type="gene ID" value="LOC103310388"/>
</dbReference>
<organism evidence="2 3">
    <name type="scientific">Acyrthosiphon pisum</name>
    <name type="common">Pea aphid</name>
    <dbReference type="NCBI Taxonomy" id="7029"/>
    <lineage>
        <taxon>Eukaryota</taxon>
        <taxon>Metazoa</taxon>
        <taxon>Ecdysozoa</taxon>
        <taxon>Arthropoda</taxon>
        <taxon>Hexapoda</taxon>
        <taxon>Insecta</taxon>
        <taxon>Pterygota</taxon>
        <taxon>Neoptera</taxon>
        <taxon>Paraneoptera</taxon>
        <taxon>Hemiptera</taxon>
        <taxon>Sternorrhyncha</taxon>
        <taxon>Aphidomorpha</taxon>
        <taxon>Aphidoidea</taxon>
        <taxon>Aphididae</taxon>
        <taxon>Macrosiphini</taxon>
        <taxon>Acyrthosiphon</taxon>
    </lineage>
</organism>
<evidence type="ECO:0000313" key="2">
    <source>
        <dbReference type="EnsemblMetazoa" id="XP_029340896.1"/>
    </source>
</evidence>
<dbReference type="InterPro" id="IPR008906">
    <property type="entry name" value="HATC_C_dom"/>
</dbReference>
<dbReference type="PANTHER" id="PTHR45913:SF19">
    <property type="entry name" value="LOW QUALITY PROTEIN: ZINC FINGER BED DOMAIN-CONTAINING PROTEIN 5-LIKE"/>
    <property type="match status" value="1"/>
</dbReference>
<keyword evidence="3" id="KW-1185">Reference proteome</keyword>
<feature type="domain" description="HAT C-terminal dimerisation" evidence="1">
    <location>
        <begin position="98"/>
        <end position="174"/>
    </location>
</feature>
<dbReference type="PANTHER" id="PTHR45913">
    <property type="entry name" value="EPM2A-INTERACTING PROTEIN 1"/>
    <property type="match status" value="1"/>
</dbReference>
<evidence type="ECO:0000259" key="1">
    <source>
        <dbReference type="Pfam" id="PF05699"/>
    </source>
</evidence>
<dbReference type="AlphaFoldDB" id="A0A8R2NJ01"/>
<evidence type="ECO:0000313" key="3">
    <source>
        <dbReference type="Proteomes" id="UP000007819"/>
    </source>
</evidence>
<dbReference type="GO" id="GO:0046983">
    <property type="term" value="F:protein dimerization activity"/>
    <property type="evidence" value="ECO:0007669"/>
    <property type="project" value="InterPro"/>
</dbReference>
<reference evidence="3" key="1">
    <citation type="submission" date="2010-06" db="EMBL/GenBank/DDBJ databases">
        <authorList>
            <person name="Jiang H."/>
            <person name="Abraham K."/>
            <person name="Ali S."/>
            <person name="Alsbrooks S.L."/>
            <person name="Anim B.N."/>
            <person name="Anosike U.S."/>
            <person name="Attaway T."/>
            <person name="Bandaranaike D.P."/>
            <person name="Battles P.K."/>
            <person name="Bell S.N."/>
            <person name="Bell A.V."/>
            <person name="Beltran B."/>
            <person name="Bickham C."/>
            <person name="Bustamante Y."/>
            <person name="Caleb T."/>
            <person name="Canada A."/>
            <person name="Cardenas V."/>
            <person name="Carter K."/>
            <person name="Chacko J."/>
            <person name="Chandrabose M.N."/>
            <person name="Chavez D."/>
            <person name="Chavez A."/>
            <person name="Chen L."/>
            <person name="Chu H.-S."/>
            <person name="Claassen K.J."/>
            <person name="Cockrell R."/>
            <person name="Collins M."/>
            <person name="Cooper J.A."/>
            <person name="Cree A."/>
            <person name="Curry S.M."/>
            <person name="Da Y."/>
            <person name="Dao M.D."/>
            <person name="Das B."/>
            <person name="Davila M.-L."/>
            <person name="Davy-Carroll L."/>
            <person name="Denson S."/>
            <person name="Dinh H."/>
            <person name="Ebong V.E."/>
            <person name="Edwards J.R."/>
            <person name="Egan A."/>
            <person name="El-Daye J."/>
            <person name="Escobedo L."/>
            <person name="Fernandez S."/>
            <person name="Fernando P.R."/>
            <person name="Flagg N."/>
            <person name="Forbes L.D."/>
            <person name="Fowler R.G."/>
            <person name="Fu Q."/>
            <person name="Gabisi R.A."/>
            <person name="Ganer J."/>
            <person name="Garbino Pronczuk A."/>
            <person name="Garcia R.M."/>
            <person name="Garner T."/>
            <person name="Garrett T.E."/>
            <person name="Gonzalez D.A."/>
            <person name="Hamid H."/>
            <person name="Hawkins E.S."/>
            <person name="Hirani K."/>
            <person name="Hogues M.E."/>
            <person name="Hollins B."/>
            <person name="Hsiao C.-H."/>
            <person name="Jabil R."/>
            <person name="James M.L."/>
            <person name="Jhangiani S.N."/>
            <person name="Johnson B."/>
            <person name="Johnson Q."/>
            <person name="Joshi V."/>
            <person name="Kalu J.B."/>
            <person name="Kam C."/>
            <person name="Kashfia A."/>
            <person name="Keebler J."/>
            <person name="Kisamo H."/>
            <person name="Kovar C.L."/>
            <person name="Lago L.A."/>
            <person name="Lai C.-Y."/>
            <person name="Laidlaw J."/>
            <person name="Lara F."/>
            <person name="Le T.-K."/>
            <person name="Lee S.L."/>
            <person name="Legall F.H."/>
            <person name="Lemon S.J."/>
            <person name="Lewis L.R."/>
            <person name="Li B."/>
            <person name="Liu Y."/>
            <person name="Liu Y.-S."/>
            <person name="Lopez J."/>
            <person name="Lozado R.J."/>
            <person name="Lu J."/>
            <person name="Madu R.C."/>
            <person name="Maheshwari M."/>
            <person name="Maheshwari R."/>
            <person name="Malloy K."/>
            <person name="Martinez E."/>
            <person name="Mathew T."/>
            <person name="Mercado I.C."/>
            <person name="Mercado C."/>
            <person name="Meyer B."/>
            <person name="Montgomery K."/>
            <person name="Morgan M.B."/>
            <person name="Munidasa M."/>
            <person name="Nazareth L.V."/>
            <person name="Nelson J."/>
            <person name="Ng B.M."/>
            <person name="Nguyen N.B."/>
            <person name="Nguyen P.Q."/>
            <person name="Nguyen T."/>
            <person name="Obregon M."/>
            <person name="Okwuonu G.O."/>
            <person name="Onwere C.G."/>
            <person name="Orozco G."/>
            <person name="Parra A."/>
            <person name="Patel S."/>
            <person name="Patil S."/>
            <person name="Perez A."/>
            <person name="Perez Y."/>
            <person name="Pham C."/>
            <person name="Primus E.L."/>
            <person name="Pu L.-L."/>
            <person name="Puazo M."/>
            <person name="Qin X."/>
            <person name="Quiroz J.B."/>
            <person name="Reese J."/>
            <person name="Richards S."/>
            <person name="Rives C.M."/>
            <person name="Robberts R."/>
            <person name="Ruiz S.J."/>
            <person name="Ruiz M.J."/>
            <person name="Santibanez J."/>
            <person name="Schneider B.W."/>
            <person name="Sisson I."/>
            <person name="Smith M."/>
            <person name="Sodergren E."/>
            <person name="Song X.-Z."/>
            <person name="Song B.B."/>
            <person name="Summersgill H."/>
            <person name="Thelus R."/>
            <person name="Thornton R.D."/>
            <person name="Trejos Z.Y."/>
            <person name="Usmani K."/>
            <person name="Vattathil S."/>
            <person name="Villasana D."/>
            <person name="Walker D.L."/>
            <person name="Wang S."/>
            <person name="Wang K."/>
            <person name="White C.S."/>
            <person name="Williams A.C."/>
            <person name="Williamson J."/>
            <person name="Wilson K."/>
            <person name="Woghiren I.O."/>
            <person name="Woodworth J.R."/>
            <person name="Worley K.C."/>
            <person name="Wright R.A."/>
            <person name="Wu W."/>
            <person name="Young L."/>
            <person name="Zhang L."/>
            <person name="Zhang J."/>
            <person name="Zhu Y."/>
            <person name="Muzny D.M."/>
            <person name="Weinstock G."/>
            <person name="Gibbs R.A."/>
        </authorList>
    </citation>
    <scope>NUCLEOTIDE SEQUENCE [LARGE SCALE GENOMIC DNA]</scope>
    <source>
        <strain evidence="3">LSR1</strain>
    </source>
</reference>
<dbReference type="RefSeq" id="XP_029340896.1">
    <property type="nucleotide sequence ID" value="XM_029485036.1"/>
</dbReference>
<sequence>METISVSTVKKRKLNYDEPSTSSSELKQKKTCRKYCPEYLQIGFTWSGDEENPRPQCVICGCILANESMRPNKLHRHIDTNHPEIKGHDKSIRAKEELIELFEDSVFKMNFNRKKLISIWLSVQENYPTVSNEAVKMLLPFISSYNCEVGFSAMVAIKTKLRSKLKLSNSLRLKLTNAEVDIDDVMKKNRKQLHPSH</sequence>
<protein>
    <recommendedName>
        <fullName evidence="1">HAT C-terminal dimerisation domain-containing protein</fullName>
    </recommendedName>
</protein>
<dbReference type="OrthoDB" id="6608096at2759"/>
<dbReference type="Pfam" id="PF05699">
    <property type="entry name" value="Dimer_Tnp_hAT"/>
    <property type="match status" value="1"/>
</dbReference>
<dbReference type="KEGG" id="api:103310388"/>
<dbReference type="GeneID" id="103310388"/>
<name>A0A8R2NJ01_ACYPI</name>
<reference evidence="2" key="2">
    <citation type="submission" date="2022-06" db="UniProtKB">
        <authorList>
            <consortium name="EnsemblMetazoa"/>
        </authorList>
    </citation>
    <scope>IDENTIFICATION</scope>
</reference>
<accession>A0A8R2NJ01</accession>